<evidence type="ECO:0000313" key="2">
    <source>
        <dbReference type="EMBL" id="GAA5186558.1"/>
    </source>
</evidence>
<dbReference type="InterPro" id="IPR029063">
    <property type="entry name" value="SAM-dependent_MTases_sf"/>
</dbReference>
<comment type="caution">
    <text evidence="2">The sequence shown here is derived from an EMBL/GenBank/DDBJ whole genome shotgun (WGS) entry which is preliminary data.</text>
</comment>
<evidence type="ECO:0000313" key="3">
    <source>
        <dbReference type="Proteomes" id="UP001501600"/>
    </source>
</evidence>
<dbReference type="Proteomes" id="UP001501600">
    <property type="component" value="Unassembled WGS sequence"/>
</dbReference>
<keyword evidence="2" id="KW-0808">Transferase</keyword>
<protein>
    <submittedName>
        <fullName evidence="2">DNA methylase</fullName>
    </submittedName>
</protein>
<evidence type="ECO:0000259" key="1">
    <source>
        <dbReference type="Pfam" id="PF01170"/>
    </source>
</evidence>
<dbReference type="EMBL" id="BAABLF010000002">
    <property type="protein sequence ID" value="GAA5186558.1"/>
    <property type="molecule type" value="Genomic_DNA"/>
</dbReference>
<dbReference type="Pfam" id="PF01170">
    <property type="entry name" value="UPF0020"/>
    <property type="match status" value="1"/>
</dbReference>
<name>A0ABP9RSY8_9GAMM</name>
<keyword evidence="3" id="KW-1185">Reference proteome</keyword>
<dbReference type="InterPro" id="IPR000241">
    <property type="entry name" value="RlmKL-like_Mtase"/>
</dbReference>
<dbReference type="SUPFAM" id="SSF53335">
    <property type="entry name" value="S-adenosyl-L-methionine-dependent methyltransferases"/>
    <property type="match status" value="1"/>
</dbReference>
<sequence length="343" mass="38160">MHHYAILAHPGHQRIYLDNARAIALLELAAVCQGTGVTILPDDQMIPGLPASLSFTTEQPLNHKTLAALAASSPFFALFEQLPGPLLRPIAVPEIHRFPQSLSQILKYTGKTNEQFTRLMINLAQSACQTDSAKPRLLDPMCGKGTTLYEGMMRGFDVEGIEINSKWTLEIQAYIARFLKTGRYKHKITKEKRTGSDGKKLADLYCVETAADKADYAAGRTQQFRLFPADTRLADRLLKKNHCDLLVSDLPYGVQHGNKSAMDSKLDRSALTLLSEALPAWFKVLKPGGAMVLSFNEFTMKYREVAPLLEQNGFTVLDQAPYNGYLHRVDQSINRNLIVAVKA</sequence>
<gene>
    <name evidence="2" type="ORF">GCM10025772_02340</name>
</gene>
<dbReference type="Gene3D" id="3.40.50.150">
    <property type="entry name" value="Vaccinia Virus protein VP39"/>
    <property type="match status" value="1"/>
</dbReference>
<dbReference type="RefSeq" id="WP_345315201.1">
    <property type="nucleotide sequence ID" value="NZ_BAABLF010000002.1"/>
</dbReference>
<organism evidence="2 3">
    <name type="scientific">Ferrimonas gelatinilytica</name>
    <dbReference type="NCBI Taxonomy" id="1255257"/>
    <lineage>
        <taxon>Bacteria</taxon>
        <taxon>Pseudomonadati</taxon>
        <taxon>Pseudomonadota</taxon>
        <taxon>Gammaproteobacteria</taxon>
        <taxon>Alteromonadales</taxon>
        <taxon>Ferrimonadaceae</taxon>
        <taxon>Ferrimonas</taxon>
    </lineage>
</organism>
<dbReference type="GO" id="GO:0032259">
    <property type="term" value="P:methylation"/>
    <property type="evidence" value="ECO:0007669"/>
    <property type="project" value="UniProtKB-KW"/>
</dbReference>
<keyword evidence="2" id="KW-0489">Methyltransferase</keyword>
<reference evidence="3" key="1">
    <citation type="journal article" date="2019" name="Int. J. Syst. Evol. Microbiol.">
        <title>The Global Catalogue of Microorganisms (GCM) 10K type strain sequencing project: providing services to taxonomists for standard genome sequencing and annotation.</title>
        <authorList>
            <consortium name="The Broad Institute Genomics Platform"/>
            <consortium name="The Broad Institute Genome Sequencing Center for Infectious Disease"/>
            <person name="Wu L."/>
            <person name="Ma J."/>
        </authorList>
    </citation>
    <scope>NUCLEOTIDE SEQUENCE [LARGE SCALE GENOMIC DNA]</scope>
    <source>
        <strain evidence="3">JCM 18720</strain>
    </source>
</reference>
<feature type="domain" description="Ribosomal RNA large subunit methyltransferase K/L-like methyltransferase" evidence="1">
    <location>
        <begin position="133"/>
        <end position="284"/>
    </location>
</feature>
<dbReference type="GO" id="GO:0008168">
    <property type="term" value="F:methyltransferase activity"/>
    <property type="evidence" value="ECO:0007669"/>
    <property type="project" value="UniProtKB-KW"/>
</dbReference>
<proteinExistence type="predicted"/>
<accession>A0ABP9RSY8</accession>